<evidence type="ECO:0000313" key="5">
    <source>
        <dbReference type="EMBL" id="OQD76015.1"/>
    </source>
</evidence>
<evidence type="ECO:0000313" key="6">
    <source>
        <dbReference type="Proteomes" id="UP000191522"/>
    </source>
</evidence>
<protein>
    <recommendedName>
        <fullName evidence="4">Tyrosinase copper-binding domain-containing protein</fullName>
    </recommendedName>
</protein>
<dbReference type="STRING" id="69771.A0A1V6PG48"/>
<organism evidence="5 6">
    <name type="scientific">Penicillium decumbens</name>
    <dbReference type="NCBI Taxonomy" id="69771"/>
    <lineage>
        <taxon>Eukaryota</taxon>
        <taxon>Fungi</taxon>
        <taxon>Dikarya</taxon>
        <taxon>Ascomycota</taxon>
        <taxon>Pezizomycotina</taxon>
        <taxon>Eurotiomycetes</taxon>
        <taxon>Eurotiomycetidae</taxon>
        <taxon>Eurotiales</taxon>
        <taxon>Aspergillaceae</taxon>
        <taxon>Penicillium</taxon>
    </lineage>
</organism>
<dbReference type="Proteomes" id="UP000191522">
    <property type="component" value="Unassembled WGS sequence"/>
</dbReference>
<sequence length="304" mass="33308">MGQLVCSASLPRYRPNACNIPGVRREWSELSPSERISYTNAVLCLQKLPNQAPTAEYPGVHSRFDDFVAYWDWPLWADNLAASPLFDGSEASISGDGGYNPGEQNLSGGNITLLRGSGGGCAKSGPFKDMKVNMGPFPGALTSSTEIPAPGFNYNPRCLNRSLNDFVASRYTNSTLVSTLLVTTKMADFQMVMDHWPPREDGVLGLHGGGHFSIGSTLQDLFGSSQDPAFYLHHSQIDRLWAKWQDADDANRRNALNGTNTIMNPPDADPVTLDMMMEFGYLAGPRPVHELMSPLANGFFYVYT</sequence>
<dbReference type="GO" id="GO:0046872">
    <property type="term" value="F:metal ion binding"/>
    <property type="evidence" value="ECO:0007669"/>
    <property type="project" value="UniProtKB-KW"/>
</dbReference>
<dbReference type="EMBL" id="MDYL01000005">
    <property type="protein sequence ID" value="OQD76015.1"/>
    <property type="molecule type" value="Genomic_DNA"/>
</dbReference>
<dbReference type="GO" id="GO:0016491">
    <property type="term" value="F:oxidoreductase activity"/>
    <property type="evidence" value="ECO:0007669"/>
    <property type="project" value="UniProtKB-KW"/>
</dbReference>
<evidence type="ECO:0000256" key="2">
    <source>
        <dbReference type="ARBA" id="ARBA00023002"/>
    </source>
</evidence>
<dbReference type="OMA" id="DYWPARP"/>
<dbReference type="AlphaFoldDB" id="A0A1V6PG48"/>
<name>A0A1V6PG48_PENDC</name>
<dbReference type="Gene3D" id="1.10.1280.10">
    <property type="entry name" value="Di-copper center containing domain from catechol oxidase"/>
    <property type="match status" value="2"/>
</dbReference>
<evidence type="ECO:0000256" key="3">
    <source>
        <dbReference type="ARBA" id="ARBA00023008"/>
    </source>
</evidence>
<proteinExistence type="predicted"/>
<keyword evidence="6" id="KW-1185">Reference proteome</keyword>
<dbReference type="PROSITE" id="PS00498">
    <property type="entry name" value="TYROSINASE_2"/>
    <property type="match status" value="1"/>
</dbReference>
<dbReference type="PANTHER" id="PTHR11474">
    <property type="entry name" value="TYROSINASE FAMILY MEMBER"/>
    <property type="match status" value="1"/>
</dbReference>
<comment type="caution">
    <text evidence="5">The sequence shown here is derived from an EMBL/GenBank/DDBJ whole genome shotgun (WGS) entry which is preliminary data.</text>
</comment>
<keyword evidence="2" id="KW-0560">Oxidoreductase</keyword>
<dbReference type="PRINTS" id="PR00092">
    <property type="entry name" value="TYROSINASE"/>
</dbReference>
<dbReference type="OrthoDB" id="6132182at2759"/>
<feature type="domain" description="Tyrosinase copper-binding" evidence="4">
    <location>
        <begin position="227"/>
        <end position="238"/>
    </location>
</feature>
<dbReference type="Pfam" id="PF00264">
    <property type="entry name" value="Tyrosinase"/>
    <property type="match status" value="1"/>
</dbReference>
<dbReference type="PANTHER" id="PTHR11474:SF125">
    <property type="entry name" value="N-ACETYL-6-HYDROXYTRYPTOPHAN OXIDASE IVOB-RELATED"/>
    <property type="match status" value="1"/>
</dbReference>
<dbReference type="SUPFAM" id="SSF48056">
    <property type="entry name" value="Di-copper centre-containing domain"/>
    <property type="match status" value="1"/>
</dbReference>
<reference evidence="6" key="1">
    <citation type="journal article" date="2017" name="Nat. Microbiol.">
        <title>Global analysis of biosynthetic gene clusters reveals vast potential of secondary metabolite production in Penicillium species.</title>
        <authorList>
            <person name="Nielsen J.C."/>
            <person name="Grijseels S."/>
            <person name="Prigent S."/>
            <person name="Ji B."/>
            <person name="Dainat J."/>
            <person name="Nielsen K.F."/>
            <person name="Frisvad J.C."/>
            <person name="Workman M."/>
            <person name="Nielsen J."/>
        </authorList>
    </citation>
    <scope>NUCLEOTIDE SEQUENCE [LARGE SCALE GENOMIC DNA]</scope>
    <source>
        <strain evidence="6">IBT 11843</strain>
    </source>
</reference>
<evidence type="ECO:0000259" key="4">
    <source>
        <dbReference type="PROSITE" id="PS00498"/>
    </source>
</evidence>
<evidence type="ECO:0000256" key="1">
    <source>
        <dbReference type="ARBA" id="ARBA00022723"/>
    </source>
</evidence>
<gene>
    <name evidence="5" type="ORF">PENDEC_c005G04793</name>
</gene>
<keyword evidence="1" id="KW-0479">Metal-binding</keyword>
<dbReference type="InterPro" id="IPR050316">
    <property type="entry name" value="Tyrosinase/Hemocyanin"/>
</dbReference>
<accession>A0A1V6PG48</accession>
<dbReference type="InterPro" id="IPR002227">
    <property type="entry name" value="Tyrosinase_Cu-bd"/>
</dbReference>
<keyword evidence="3" id="KW-0186">Copper</keyword>
<dbReference type="InterPro" id="IPR008922">
    <property type="entry name" value="Di-copper_centre_dom_sf"/>
</dbReference>